<dbReference type="GO" id="GO:0004843">
    <property type="term" value="F:cysteine-type deubiquitinase activity"/>
    <property type="evidence" value="ECO:0007669"/>
    <property type="project" value="UniProtKB-UniRule"/>
</dbReference>
<dbReference type="Gene3D" id="3.40.532.10">
    <property type="entry name" value="Peptidase C12, ubiquitin carboxyl-terminal hydrolase"/>
    <property type="match status" value="1"/>
</dbReference>
<dbReference type="Pfam" id="PF01088">
    <property type="entry name" value="Peptidase_C12"/>
    <property type="match status" value="1"/>
</dbReference>
<evidence type="ECO:0000256" key="6">
    <source>
        <dbReference type="ARBA" id="ARBA00022807"/>
    </source>
</evidence>
<name>A0A1I7YVD0_9BILA</name>
<evidence type="ECO:0000313" key="10">
    <source>
        <dbReference type="Proteomes" id="UP000095287"/>
    </source>
</evidence>
<keyword evidence="3 7" id="KW-0645">Protease</keyword>
<comment type="catalytic activity">
    <reaction evidence="1 7 8">
        <text>Thiol-dependent hydrolysis of ester, thioester, amide, peptide and isopeptide bonds formed by the C-terminal Gly of ubiquitin (a 76-residue protein attached to proteins as an intracellular targeting signal).</text>
        <dbReference type="EC" id="3.4.19.12"/>
    </reaction>
</comment>
<dbReference type="GO" id="GO:0016579">
    <property type="term" value="P:protein deubiquitination"/>
    <property type="evidence" value="ECO:0007669"/>
    <property type="project" value="TreeGrafter"/>
</dbReference>
<dbReference type="GO" id="GO:0006511">
    <property type="term" value="P:ubiquitin-dependent protein catabolic process"/>
    <property type="evidence" value="ECO:0007669"/>
    <property type="project" value="UniProtKB-UniRule"/>
</dbReference>
<dbReference type="InterPro" id="IPR036959">
    <property type="entry name" value="Peptidase_C12_UCH_sf"/>
</dbReference>
<dbReference type="InterPro" id="IPR038765">
    <property type="entry name" value="Papain-like_cys_pep_sf"/>
</dbReference>
<evidence type="ECO:0000256" key="1">
    <source>
        <dbReference type="ARBA" id="ARBA00000707"/>
    </source>
</evidence>
<dbReference type="PANTHER" id="PTHR10589:SF17">
    <property type="entry name" value="UBIQUITIN CARBOXYL-TERMINAL HYDROLASE"/>
    <property type="match status" value="1"/>
</dbReference>
<dbReference type="InterPro" id="IPR001578">
    <property type="entry name" value="Peptidase_C12_UCH"/>
</dbReference>
<dbReference type="EC" id="3.4.19.12" evidence="8"/>
<dbReference type="CDD" id="cd09616">
    <property type="entry name" value="Peptidase_C12_UCH_L1_L3"/>
    <property type="match status" value="1"/>
</dbReference>
<dbReference type="PANTHER" id="PTHR10589">
    <property type="entry name" value="UBIQUITIN CARBOXYL-TERMINAL HYDROLASE"/>
    <property type="match status" value="1"/>
</dbReference>
<keyword evidence="6 7" id="KW-0788">Thiol protease</keyword>
<feature type="site" description="Important for enzyme activity" evidence="7">
    <location>
        <position position="257"/>
    </location>
</feature>
<evidence type="ECO:0000256" key="7">
    <source>
        <dbReference type="PROSITE-ProRule" id="PRU01393"/>
    </source>
</evidence>
<protein>
    <recommendedName>
        <fullName evidence="8">Ubiquitin carboxyl-terminal hydrolase</fullName>
        <ecNumber evidence="8">3.4.19.12</ecNumber>
    </recommendedName>
</protein>
<dbReference type="PROSITE" id="PS52048">
    <property type="entry name" value="UCH_DOMAIN"/>
    <property type="match status" value="1"/>
</dbReference>
<sequence length="302" mass="33796">MRVNEENSSRINGVVRITESESFSLMRNCRGKVFEGTVFIVAKIASSMYPGRRRAKLDMKCETGPRNLKQRLSSTDLDVPSMKLICSREVPQCTSFIEKIGIRNAECADVYGFDEELLAFLPQPHYALILCFPDVKANNLMAPVYEKLEKEGATIPEGVFFMNQKISNACGTFALFHSLANNADKIDLGDGSFRRWLDEAWQVGVFERSDLLANNEDLASAHESCAEEGETEVHMDDDIAHHFICYIHHNGRLLEVDSSRKFPRDCGPTTQETLLRDAGKVCQEVMNELGNVSFGAMALVGK</sequence>
<organism evidence="10 11">
    <name type="scientific">Steinernema glaseri</name>
    <dbReference type="NCBI Taxonomy" id="37863"/>
    <lineage>
        <taxon>Eukaryota</taxon>
        <taxon>Metazoa</taxon>
        <taxon>Ecdysozoa</taxon>
        <taxon>Nematoda</taxon>
        <taxon>Chromadorea</taxon>
        <taxon>Rhabditida</taxon>
        <taxon>Tylenchina</taxon>
        <taxon>Panagrolaimomorpha</taxon>
        <taxon>Strongyloidoidea</taxon>
        <taxon>Steinernematidae</taxon>
        <taxon>Steinernema</taxon>
    </lineage>
</organism>
<dbReference type="AlphaFoldDB" id="A0A1I7YVD0"/>
<dbReference type="Proteomes" id="UP000095287">
    <property type="component" value="Unplaced"/>
</dbReference>
<evidence type="ECO:0000313" key="11">
    <source>
        <dbReference type="WBParaSite" id="L893_g20221.t1"/>
    </source>
</evidence>
<feature type="active site" description="Proton donor" evidence="7">
    <location>
        <position position="242"/>
    </location>
</feature>
<dbReference type="WBParaSite" id="L893_g20221.t1">
    <property type="protein sequence ID" value="L893_g20221.t1"/>
    <property type="gene ID" value="L893_g20221"/>
</dbReference>
<comment type="similarity">
    <text evidence="2 7 8">Belongs to the peptidase C12 family.</text>
</comment>
<proteinExistence type="inferred from homology"/>
<evidence type="ECO:0000256" key="2">
    <source>
        <dbReference type="ARBA" id="ARBA00009326"/>
    </source>
</evidence>
<evidence type="ECO:0000259" key="9">
    <source>
        <dbReference type="PROSITE" id="PS52048"/>
    </source>
</evidence>
<accession>A0A1I7YVD0</accession>
<feature type="active site" description="Nucleophile" evidence="7">
    <location>
        <position position="170"/>
    </location>
</feature>
<dbReference type="GO" id="GO:0005737">
    <property type="term" value="C:cytoplasm"/>
    <property type="evidence" value="ECO:0007669"/>
    <property type="project" value="TreeGrafter"/>
</dbReference>
<keyword evidence="5 7" id="KW-0378">Hydrolase</keyword>
<evidence type="ECO:0000256" key="4">
    <source>
        <dbReference type="ARBA" id="ARBA00022786"/>
    </source>
</evidence>
<keyword evidence="4 7" id="KW-0833">Ubl conjugation pathway</keyword>
<evidence type="ECO:0000256" key="8">
    <source>
        <dbReference type="RuleBase" id="RU361215"/>
    </source>
</evidence>
<reference evidence="11" key="1">
    <citation type="submission" date="2016-11" db="UniProtKB">
        <authorList>
            <consortium name="WormBaseParasite"/>
        </authorList>
    </citation>
    <scope>IDENTIFICATION</scope>
</reference>
<feature type="domain" description="UCH catalytic" evidence="9">
    <location>
        <begin position="80"/>
        <end position="301"/>
    </location>
</feature>
<feature type="site" description="Transition state stabilizer" evidence="7">
    <location>
        <position position="164"/>
    </location>
</feature>
<evidence type="ECO:0000256" key="5">
    <source>
        <dbReference type="ARBA" id="ARBA00022801"/>
    </source>
</evidence>
<evidence type="ECO:0000256" key="3">
    <source>
        <dbReference type="ARBA" id="ARBA00022670"/>
    </source>
</evidence>
<dbReference type="PRINTS" id="PR00707">
    <property type="entry name" value="UBCTHYDRLASE"/>
</dbReference>
<dbReference type="SUPFAM" id="SSF54001">
    <property type="entry name" value="Cysteine proteinases"/>
    <property type="match status" value="1"/>
</dbReference>
<keyword evidence="10" id="KW-1185">Reference proteome</keyword>